<keyword evidence="3" id="KW-1185">Reference proteome</keyword>
<dbReference type="InterPro" id="IPR007563">
    <property type="entry name" value="DUF554"/>
</dbReference>
<name>A0A7G5C7I5_9BACL</name>
<dbReference type="Pfam" id="PF04474">
    <property type="entry name" value="DUF554"/>
    <property type="match status" value="1"/>
</dbReference>
<dbReference type="PANTHER" id="PTHR36111">
    <property type="entry name" value="INNER MEMBRANE PROTEIN-RELATED"/>
    <property type="match status" value="1"/>
</dbReference>
<feature type="transmembrane region" description="Helical" evidence="1">
    <location>
        <begin position="147"/>
        <end position="176"/>
    </location>
</feature>
<keyword evidence="1" id="KW-1133">Transmembrane helix</keyword>
<protein>
    <submittedName>
        <fullName evidence="2">DUF554 domain-containing protein</fullName>
    </submittedName>
</protein>
<feature type="transmembrane region" description="Helical" evidence="1">
    <location>
        <begin position="214"/>
        <end position="234"/>
    </location>
</feature>
<organism evidence="2 3">
    <name type="scientific">Cohnella cholangitidis</name>
    <dbReference type="NCBI Taxonomy" id="2598458"/>
    <lineage>
        <taxon>Bacteria</taxon>
        <taxon>Bacillati</taxon>
        <taxon>Bacillota</taxon>
        <taxon>Bacilli</taxon>
        <taxon>Bacillales</taxon>
        <taxon>Paenibacillaceae</taxon>
        <taxon>Cohnella</taxon>
    </lineage>
</organism>
<dbReference type="KEGG" id="cchl:FPL14_24725"/>
<feature type="transmembrane region" description="Helical" evidence="1">
    <location>
        <begin position="188"/>
        <end position="208"/>
    </location>
</feature>
<dbReference type="AlphaFoldDB" id="A0A7G5C7I5"/>
<evidence type="ECO:0000313" key="2">
    <source>
        <dbReference type="EMBL" id="QMV45169.1"/>
    </source>
</evidence>
<dbReference type="Proteomes" id="UP000515679">
    <property type="component" value="Chromosome"/>
</dbReference>
<evidence type="ECO:0000313" key="3">
    <source>
        <dbReference type="Proteomes" id="UP000515679"/>
    </source>
</evidence>
<gene>
    <name evidence="2" type="ORF">FPL14_24725</name>
</gene>
<dbReference type="EMBL" id="CP041969">
    <property type="protein sequence ID" value="QMV45169.1"/>
    <property type="molecule type" value="Genomic_DNA"/>
</dbReference>
<keyword evidence="1" id="KW-0472">Membrane</keyword>
<keyword evidence="1" id="KW-0812">Transmembrane</keyword>
<accession>A0A7G5C7I5</accession>
<sequence>MPVGVIASSLSLLIGGMIGALLGQKIPERLRMALPLTFGLASMAMGLSYIVKLSTLPAVVLSLILGSIIGEFIKFEKGIEHCATLVQKPIEKMFKNSGSQDRMEFMEKFVGILVLFCASGTGIFGALNEGITGDATVLFTKSFLDFFTAVIFAASLGVIVITIAVPQFAIMIVLYFSASMIIPLTTPVMMSDFTSVAGIIMLAAGFRICGIKLFPVANMLPALLIVMPISHIWVSIMP</sequence>
<dbReference type="PANTHER" id="PTHR36111:SF2">
    <property type="entry name" value="INNER MEMBRANE PROTEIN"/>
    <property type="match status" value="1"/>
</dbReference>
<feature type="transmembrane region" description="Helical" evidence="1">
    <location>
        <begin position="109"/>
        <end position="127"/>
    </location>
</feature>
<proteinExistence type="predicted"/>
<feature type="transmembrane region" description="Helical" evidence="1">
    <location>
        <begin position="47"/>
        <end position="69"/>
    </location>
</feature>
<evidence type="ECO:0000256" key="1">
    <source>
        <dbReference type="SAM" id="Phobius"/>
    </source>
</evidence>
<reference evidence="2 3" key="1">
    <citation type="submission" date="2019-07" db="EMBL/GenBank/DDBJ databases">
        <authorList>
            <person name="Kim J.K."/>
            <person name="Cheong H.-M."/>
            <person name="Choi Y."/>
            <person name="Hwang K.J."/>
            <person name="Lee S."/>
            <person name="Choi C."/>
        </authorList>
    </citation>
    <scope>NUCLEOTIDE SEQUENCE [LARGE SCALE GENOMIC DNA]</scope>
    <source>
        <strain evidence="2 3">KS 22</strain>
    </source>
</reference>